<name>X1FHG4_9ZZZZ</name>
<evidence type="ECO:0000256" key="2">
    <source>
        <dbReference type="ARBA" id="ARBA00022801"/>
    </source>
</evidence>
<organism evidence="5">
    <name type="scientific">marine sediment metagenome</name>
    <dbReference type="NCBI Taxonomy" id="412755"/>
    <lineage>
        <taxon>unclassified sequences</taxon>
        <taxon>metagenomes</taxon>
        <taxon>ecological metagenomes</taxon>
    </lineage>
</organism>
<evidence type="ECO:0000256" key="3">
    <source>
        <dbReference type="ARBA" id="ARBA00022840"/>
    </source>
</evidence>
<dbReference type="Gene3D" id="3.40.50.300">
    <property type="entry name" value="P-loop containing nucleotide triphosphate hydrolases"/>
    <property type="match status" value="1"/>
</dbReference>
<dbReference type="SMART" id="SM00885">
    <property type="entry name" value="D5_N"/>
    <property type="match status" value="1"/>
</dbReference>
<dbReference type="GO" id="GO:0016787">
    <property type="term" value="F:hydrolase activity"/>
    <property type="evidence" value="ECO:0007669"/>
    <property type="project" value="UniProtKB-KW"/>
</dbReference>
<keyword evidence="1" id="KW-0547">Nucleotide-binding</keyword>
<dbReference type="EMBL" id="BARU01006030">
    <property type="protein sequence ID" value="GAH44402.1"/>
    <property type="molecule type" value="Genomic_DNA"/>
</dbReference>
<dbReference type="PANTHER" id="PTHR35372">
    <property type="entry name" value="ATP BINDING PROTEIN-RELATED"/>
    <property type="match status" value="1"/>
</dbReference>
<dbReference type="InterPro" id="IPR006500">
    <property type="entry name" value="Helicase_put_C_phage/plasmid"/>
</dbReference>
<dbReference type="InterPro" id="IPR014818">
    <property type="entry name" value="Phage/plasmid_primase_P4_C"/>
</dbReference>
<dbReference type="InterPro" id="IPR045455">
    <property type="entry name" value="NrS-1_pol-like_helicase"/>
</dbReference>
<dbReference type="InterPro" id="IPR051620">
    <property type="entry name" value="ORF904-like_C"/>
</dbReference>
<comment type="caution">
    <text evidence="5">The sequence shown here is derived from an EMBL/GenBank/DDBJ whole genome shotgun (WGS) entry which is preliminary data.</text>
</comment>
<dbReference type="AlphaFoldDB" id="X1FHG4"/>
<gene>
    <name evidence="5" type="ORF">S03H2_11845</name>
</gene>
<dbReference type="PROSITE" id="PS51206">
    <property type="entry name" value="SF3_HELICASE_1"/>
    <property type="match status" value="1"/>
</dbReference>
<dbReference type="InterPro" id="IPR027417">
    <property type="entry name" value="P-loop_NTPase"/>
</dbReference>
<sequence length="439" mass="49857">MHILAVFGSPGRDKIHELSAPYPRYTERETERKIEEALKAGEKEIGPHSCSFIEQDLGFRCPESCQAKSLGVKSPAGLAVKLAARKAFNLTDTGNAERLIERYGDILHYSEARKKWLIWNGKVWQWNYGAKIMALSKKTVRAIYAEAANKADDEERKAILKHAVGSEKKDRRAAMVDLAISEPNITVELDELDSDPWLFCCKNGTIDLKTGKLLPHKKEDLITKMSPVEYSPDAECPLWQKFLARITGNDDELQNYLQRAAGYSMCGDTRAQVLFFLYGAGNNGKSTFLNTISKIIAGYSHKAPMDIFATRGKYTESHNESLANLQGKRFVYAGEVEEGRQLRLNLIKDITGGEPIRADRKYEHEVEFQPTFKLWLYGNHKPFVVDNTIATWRRLREIPFTVVIPDDEIDQELPKKLEAEQSGILAWMVQGCLDWQRRA</sequence>
<keyword evidence="3" id="KW-0067">ATP-binding</keyword>
<feature type="domain" description="SF3 helicase" evidence="4">
    <location>
        <begin position="252"/>
        <end position="413"/>
    </location>
</feature>
<evidence type="ECO:0000313" key="5">
    <source>
        <dbReference type="EMBL" id="GAH44402.1"/>
    </source>
</evidence>
<accession>X1FHG4</accession>
<dbReference type="Pfam" id="PF08706">
    <property type="entry name" value="D5_N"/>
    <property type="match status" value="1"/>
</dbReference>
<dbReference type="PANTHER" id="PTHR35372:SF2">
    <property type="entry name" value="SF3 HELICASE DOMAIN-CONTAINING PROTEIN"/>
    <property type="match status" value="1"/>
</dbReference>
<dbReference type="Pfam" id="PF19263">
    <property type="entry name" value="DUF5906"/>
    <property type="match status" value="1"/>
</dbReference>
<proteinExistence type="predicted"/>
<dbReference type="NCBIfam" id="TIGR01613">
    <property type="entry name" value="primase_Cterm"/>
    <property type="match status" value="1"/>
</dbReference>
<feature type="non-terminal residue" evidence="5">
    <location>
        <position position="439"/>
    </location>
</feature>
<dbReference type="GO" id="GO:0005524">
    <property type="term" value="F:ATP binding"/>
    <property type="evidence" value="ECO:0007669"/>
    <property type="project" value="UniProtKB-KW"/>
</dbReference>
<reference evidence="5" key="1">
    <citation type="journal article" date="2014" name="Front. Microbiol.">
        <title>High frequency of phylogenetically diverse reductive dehalogenase-homologous genes in deep subseafloor sedimentary metagenomes.</title>
        <authorList>
            <person name="Kawai M."/>
            <person name="Futagami T."/>
            <person name="Toyoda A."/>
            <person name="Takaki Y."/>
            <person name="Nishi S."/>
            <person name="Hori S."/>
            <person name="Arai W."/>
            <person name="Tsubouchi T."/>
            <person name="Morono Y."/>
            <person name="Uchiyama I."/>
            <person name="Ito T."/>
            <person name="Fujiyama A."/>
            <person name="Inagaki F."/>
            <person name="Takami H."/>
        </authorList>
    </citation>
    <scope>NUCLEOTIDE SEQUENCE</scope>
    <source>
        <strain evidence="5">Expedition CK06-06</strain>
    </source>
</reference>
<dbReference type="InterPro" id="IPR014015">
    <property type="entry name" value="Helicase_SF3_DNA-vir"/>
</dbReference>
<keyword evidence="2" id="KW-0378">Hydrolase</keyword>
<dbReference type="SUPFAM" id="SSF52540">
    <property type="entry name" value="P-loop containing nucleoside triphosphate hydrolases"/>
    <property type="match status" value="1"/>
</dbReference>
<evidence type="ECO:0000256" key="1">
    <source>
        <dbReference type="ARBA" id="ARBA00022741"/>
    </source>
</evidence>
<protein>
    <recommendedName>
        <fullName evidence="4">SF3 helicase domain-containing protein</fullName>
    </recommendedName>
</protein>
<evidence type="ECO:0000259" key="4">
    <source>
        <dbReference type="PROSITE" id="PS51206"/>
    </source>
</evidence>